<dbReference type="PROSITE" id="PS50111">
    <property type="entry name" value="CHEMOTAXIS_TRANSDUC_2"/>
    <property type="match status" value="1"/>
</dbReference>
<dbReference type="SUPFAM" id="SSF58104">
    <property type="entry name" value="Methyl-accepting chemotaxis protein (MCP) signaling domain"/>
    <property type="match status" value="1"/>
</dbReference>
<feature type="transmembrane region" description="Helical" evidence="4">
    <location>
        <begin position="34"/>
        <end position="54"/>
    </location>
</feature>
<dbReference type="STRING" id="1162668.LFE_1069"/>
<dbReference type="PANTHER" id="PTHR32089:SF112">
    <property type="entry name" value="LYSOZYME-LIKE PROTEIN-RELATED"/>
    <property type="match status" value="1"/>
</dbReference>
<evidence type="ECO:0000256" key="4">
    <source>
        <dbReference type="SAM" id="Phobius"/>
    </source>
</evidence>
<feature type="transmembrane region" description="Helical" evidence="4">
    <location>
        <begin position="234"/>
        <end position="253"/>
    </location>
</feature>
<organism evidence="7 8">
    <name type="scientific">Leptospirillum ferrooxidans (strain C2-3)</name>
    <dbReference type="NCBI Taxonomy" id="1162668"/>
    <lineage>
        <taxon>Bacteria</taxon>
        <taxon>Pseudomonadati</taxon>
        <taxon>Nitrospirota</taxon>
        <taxon>Nitrospiria</taxon>
        <taxon>Nitrospirales</taxon>
        <taxon>Nitrospiraceae</taxon>
        <taxon>Leptospirillum</taxon>
    </lineage>
</organism>
<sequence length="586" mass="66310">MSSLKKYPDTLEESSSLKTLFANVPWKSRITTRFFLWVFLILSIAFSSLGYVVYQNDRSERIAQERDRLSMKSRIFSENLSRLMSHGDIVGSRDLLHSHSQLANGTYLLRPDGKTLAFSDLAVLMEMKNRNILLPTLGAARRMSPSVDWKKLSSIPLEIRSYQTFVLAHPNDPKPYFLRLKSKNVPGTWLYMTPVLNGPSCVSCHDQKPVLGMIAVTDSTSVFDSEMKKQRSHLFWGFMGTLETIVLILLILIRRQLVRPIIGVSGVIGAISDKDMDLKKRLPLNRVDEIGRLAFFVNRFIDLFQGWVGEISDRVEWVLTHSELLSKSLEQEKKEDKEEFVRLMEIQNRLLGVRREMGLGPGSIRPASDNLIHLMERTTILQAGIQGILTSIVDAEKISRENTRDLDLIRDGQNQLETLLSWIKDIGDRTNMVALNATIQASQAGPHGLAFRVVSDSLSQLARKTQEVTGESSAKIASLQVSLKTLAHSFDAGLDHVSRAGRGLLVTQGDLERVSALMSQLGKTLTILDERILAEVNMLAQIERDVRALSADRKIRDSRKPLDEKRLEEILRVARELQEELRRFKI</sequence>
<dbReference type="EMBL" id="AP012342">
    <property type="protein sequence ID" value="BAM06762.1"/>
    <property type="molecule type" value="Genomic_DNA"/>
</dbReference>
<keyword evidence="8" id="KW-1185">Reference proteome</keyword>
<comment type="similarity">
    <text evidence="2">Belongs to the methyl-accepting chemotaxis (MCP) protein family.</text>
</comment>
<evidence type="ECO:0000256" key="3">
    <source>
        <dbReference type="PROSITE-ProRule" id="PRU00284"/>
    </source>
</evidence>
<name>I0INB3_LEPFC</name>
<evidence type="ECO:0000259" key="6">
    <source>
        <dbReference type="PROSITE" id="PS50885"/>
    </source>
</evidence>
<dbReference type="InterPro" id="IPR004089">
    <property type="entry name" value="MCPsignal_dom"/>
</dbReference>
<gene>
    <name evidence="7" type="ordered locus">LFE_1069</name>
</gene>
<dbReference type="Proteomes" id="UP000007382">
    <property type="component" value="Chromosome"/>
</dbReference>
<evidence type="ECO:0000256" key="1">
    <source>
        <dbReference type="ARBA" id="ARBA00023224"/>
    </source>
</evidence>
<feature type="domain" description="Methyl-accepting transducer" evidence="5">
    <location>
        <begin position="382"/>
        <end position="550"/>
    </location>
</feature>
<dbReference type="PATRIC" id="fig|1162668.3.peg.1239"/>
<keyword evidence="4" id="KW-0812">Transmembrane</keyword>
<keyword evidence="4" id="KW-1133">Transmembrane helix</keyword>
<dbReference type="GO" id="GO:0016020">
    <property type="term" value="C:membrane"/>
    <property type="evidence" value="ECO:0007669"/>
    <property type="project" value="InterPro"/>
</dbReference>
<dbReference type="Pfam" id="PF00672">
    <property type="entry name" value="HAMP"/>
    <property type="match status" value="1"/>
</dbReference>
<dbReference type="OrthoDB" id="9760371at2"/>
<evidence type="ECO:0000313" key="7">
    <source>
        <dbReference type="EMBL" id="BAM06762.1"/>
    </source>
</evidence>
<dbReference type="InterPro" id="IPR003660">
    <property type="entry name" value="HAMP_dom"/>
</dbReference>
<dbReference type="Pfam" id="PF00015">
    <property type="entry name" value="MCPsignal"/>
    <property type="match status" value="1"/>
</dbReference>
<dbReference type="eggNOG" id="COG0840">
    <property type="taxonomic scope" value="Bacteria"/>
</dbReference>
<protein>
    <submittedName>
        <fullName evidence="7">Putative methyl-accepting chemotaxis sensory transducer</fullName>
    </submittedName>
</protein>
<dbReference type="RefSeq" id="WP_014449252.1">
    <property type="nucleotide sequence ID" value="NC_017094.1"/>
</dbReference>
<accession>I0INB3</accession>
<feature type="domain" description="HAMP" evidence="6">
    <location>
        <begin position="255"/>
        <end position="309"/>
    </location>
</feature>
<dbReference type="AlphaFoldDB" id="I0INB3"/>
<dbReference type="HOGENOM" id="CLU_563598_0_0_0"/>
<evidence type="ECO:0000256" key="2">
    <source>
        <dbReference type="ARBA" id="ARBA00029447"/>
    </source>
</evidence>
<keyword evidence="4" id="KW-0472">Membrane</keyword>
<dbReference type="GO" id="GO:0007165">
    <property type="term" value="P:signal transduction"/>
    <property type="evidence" value="ECO:0007669"/>
    <property type="project" value="UniProtKB-KW"/>
</dbReference>
<keyword evidence="1 3" id="KW-0807">Transducer</keyword>
<dbReference type="Gene3D" id="6.10.340.10">
    <property type="match status" value="1"/>
</dbReference>
<reference evidence="7 8" key="1">
    <citation type="journal article" date="2012" name="J. Bacteriol.">
        <title>Complete Genome Sequence of Leptospirillum ferrooxidans Strain C2-3, Isolated from a Fresh Volcanic Ash Deposit on the Island of Miyake, Japan.</title>
        <authorList>
            <person name="Fujimura R."/>
            <person name="Sato Y."/>
            <person name="Nishizawa T."/>
            <person name="Oshima K."/>
            <person name="Kim S.-W."/>
            <person name="Hattori M."/>
            <person name="Kamijo T."/>
            <person name="Ohta H."/>
        </authorList>
    </citation>
    <scope>NUCLEOTIDE SEQUENCE [LARGE SCALE GENOMIC DNA]</scope>
    <source>
        <strain evidence="7 8">C2-3</strain>
    </source>
</reference>
<dbReference type="PANTHER" id="PTHR32089">
    <property type="entry name" value="METHYL-ACCEPTING CHEMOTAXIS PROTEIN MCPB"/>
    <property type="match status" value="1"/>
</dbReference>
<dbReference type="Gene3D" id="1.10.287.950">
    <property type="entry name" value="Methyl-accepting chemotaxis protein"/>
    <property type="match status" value="1"/>
</dbReference>
<proteinExistence type="inferred from homology"/>
<evidence type="ECO:0000259" key="5">
    <source>
        <dbReference type="PROSITE" id="PS50111"/>
    </source>
</evidence>
<evidence type="ECO:0000313" key="8">
    <source>
        <dbReference type="Proteomes" id="UP000007382"/>
    </source>
</evidence>
<dbReference type="CDD" id="cd06225">
    <property type="entry name" value="HAMP"/>
    <property type="match status" value="1"/>
</dbReference>
<reference evidence="8" key="2">
    <citation type="submission" date="2012-03" db="EMBL/GenBank/DDBJ databases">
        <title>The complete genome sequence of the pioneer microbe on fresh volcanic deposit, Leptospirillum ferrooxidans strain C2-3.</title>
        <authorList>
            <person name="Fujimura R."/>
            <person name="Sato Y."/>
            <person name="Nishizawa T."/>
            <person name="Nanba K."/>
            <person name="Oshima K."/>
            <person name="Hattori M."/>
            <person name="Kamijo T."/>
            <person name="Ohta H."/>
        </authorList>
    </citation>
    <scope>NUCLEOTIDE SEQUENCE [LARGE SCALE GENOMIC DNA]</scope>
    <source>
        <strain evidence="8">C2-3</strain>
    </source>
</reference>
<dbReference type="PROSITE" id="PS50885">
    <property type="entry name" value="HAMP"/>
    <property type="match status" value="1"/>
</dbReference>
<dbReference type="KEGG" id="lfc:LFE_1069"/>